<keyword evidence="1" id="KW-0812">Transmembrane</keyword>
<keyword evidence="1" id="KW-1133">Transmembrane helix</keyword>
<dbReference type="EMBL" id="SGWY01000001">
    <property type="protein sequence ID" value="RZS68616.1"/>
    <property type="molecule type" value="Genomic_DNA"/>
</dbReference>
<protein>
    <submittedName>
        <fullName evidence="3">Uncharacterized protein DUF4190</fullName>
    </submittedName>
</protein>
<dbReference type="Proteomes" id="UP000293289">
    <property type="component" value="Unassembled WGS sequence"/>
</dbReference>
<evidence type="ECO:0000313" key="3">
    <source>
        <dbReference type="EMBL" id="RZS68616.1"/>
    </source>
</evidence>
<feature type="transmembrane region" description="Helical" evidence="1">
    <location>
        <begin position="13"/>
        <end position="43"/>
    </location>
</feature>
<comment type="caution">
    <text evidence="3">The sequence shown here is derived from an EMBL/GenBank/DDBJ whole genome shotgun (WGS) entry which is preliminary data.</text>
</comment>
<sequence length="94" mass="9451">MHAPASPTRPHNVLAWVSLGLALSFVVLGPIGSIPAIVCGHLARGQIRRTGDQGGAAALTGLILGYVFTGIAVLGIAAYVAFVAFVVVSESAIG</sequence>
<organism evidence="3 4">
    <name type="scientific">Agromyces ramosus</name>
    <dbReference type="NCBI Taxonomy" id="33879"/>
    <lineage>
        <taxon>Bacteria</taxon>
        <taxon>Bacillati</taxon>
        <taxon>Actinomycetota</taxon>
        <taxon>Actinomycetes</taxon>
        <taxon>Micrococcales</taxon>
        <taxon>Microbacteriaceae</taxon>
        <taxon>Agromyces</taxon>
    </lineage>
</organism>
<accession>A0A4Q7MK28</accession>
<gene>
    <name evidence="3" type="ORF">EV187_1049</name>
</gene>
<dbReference type="Pfam" id="PF13828">
    <property type="entry name" value="DUF4190"/>
    <property type="match status" value="1"/>
</dbReference>
<proteinExistence type="predicted"/>
<dbReference type="InterPro" id="IPR025241">
    <property type="entry name" value="DUF4190"/>
</dbReference>
<feature type="transmembrane region" description="Helical" evidence="1">
    <location>
        <begin position="55"/>
        <end position="88"/>
    </location>
</feature>
<evidence type="ECO:0000256" key="1">
    <source>
        <dbReference type="SAM" id="Phobius"/>
    </source>
</evidence>
<evidence type="ECO:0000313" key="4">
    <source>
        <dbReference type="Proteomes" id="UP000293289"/>
    </source>
</evidence>
<name>A0A4Q7MK28_9MICO</name>
<reference evidence="3 4" key="1">
    <citation type="submission" date="2019-02" db="EMBL/GenBank/DDBJ databases">
        <title>Genomic Encyclopedia of Type Strains, Phase IV (KMG-IV): sequencing the most valuable type-strain genomes for metagenomic binning, comparative biology and taxonomic classification.</title>
        <authorList>
            <person name="Goeker M."/>
        </authorList>
    </citation>
    <scope>NUCLEOTIDE SEQUENCE [LARGE SCALE GENOMIC DNA]</scope>
    <source>
        <strain evidence="3 4">DSM 43045</strain>
    </source>
</reference>
<dbReference type="AlphaFoldDB" id="A0A4Q7MK28"/>
<evidence type="ECO:0000259" key="2">
    <source>
        <dbReference type="Pfam" id="PF13828"/>
    </source>
</evidence>
<keyword evidence="1" id="KW-0472">Membrane</keyword>
<keyword evidence="4" id="KW-1185">Reference proteome</keyword>
<feature type="domain" description="DUF4190" evidence="2">
    <location>
        <begin position="14"/>
        <end position="74"/>
    </location>
</feature>